<dbReference type="InterPro" id="IPR042100">
    <property type="entry name" value="Bug_dom1"/>
</dbReference>
<evidence type="ECO:0000256" key="2">
    <source>
        <dbReference type="SAM" id="SignalP"/>
    </source>
</evidence>
<proteinExistence type="inferred from homology"/>
<dbReference type="InterPro" id="IPR005064">
    <property type="entry name" value="BUG"/>
</dbReference>
<reference evidence="3 4" key="1">
    <citation type="submission" date="2019-06" db="EMBL/GenBank/DDBJ databases">
        <title>Whole genome sequence for Rhodospirillaceae sp. R148.</title>
        <authorList>
            <person name="Wang G."/>
        </authorList>
    </citation>
    <scope>NUCLEOTIDE SEQUENCE [LARGE SCALE GENOMIC DNA]</scope>
    <source>
        <strain evidence="3 4">R148</strain>
    </source>
</reference>
<comment type="caution">
    <text evidence="3">The sequence shown here is derived from an EMBL/GenBank/DDBJ whole genome shotgun (WGS) entry which is preliminary data.</text>
</comment>
<dbReference type="Gene3D" id="3.40.190.150">
    <property type="entry name" value="Bordetella uptake gene, domain 1"/>
    <property type="match status" value="1"/>
</dbReference>
<dbReference type="RefSeq" id="WP_142899153.1">
    <property type="nucleotide sequence ID" value="NZ_ML660062.1"/>
</dbReference>
<dbReference type="Gene3D" id="3.40.190.10">
    <property type="entry name" value="Periplasmic binding protein-like II"/>
    <property type="match status" value="1"/>
</dbReference>
<name>A0A545T7Q4_9PROT</name>
<dbReference type="SUPFAM" id="SSF53850">
    <property type="entry name" value="Periplasmic binding protein-like II"/>
    <property type="match status" value="1"/>
</dbReference>
<dbReference type="PANTHER" id="PTHR42928">
    <property type="entry name" value="TRICARBOXYLATE-BINDING PROTEIN"/>
    <property type="match status" value="1"/>
</dbReference>
<feature type="signal peptide" evidence="2">
    <location>
        <begin position="1"/>
        <end position="22"/>
    </location>
</feature>
<dbReference type="CDD" id="cd07012">
    <property type="entry name" value="PBP2_Bug_TTT"/>
    <property type="match status" value="1"/>
</dbReference>
<dbReference type="PANTHER" id="PTHR42928:SF5">
    <property type="entry name" value="BLR1237 PROTEIN"/>
    <property type="match status" value="1"/>
</dbReference>
<feature type="chain" id="PRO_5021851326" evidence="2">
    <location>
        <begin position="23"/>
        <end position="331"/>
    </location>
</feature>
<evidence type="ECO:0000256" key="1">
    <source>
        <dbReference type="ARBA" id="ARBA00006987"/>
    </source>
</evidence>
<gene>
    <name evidence="3" type="ORF">FKG95_24855</name>
</gene>
<organism evidence="3 4">
    <name type="scientific">Denitrobaculum tricleocarpae</name>
    <dbReference type="NCBI Taxonomy" id="2591009"/>
    <lineage>
        <taxon>Bacteria</taxon>
        <taxon>Pseudomonadati</taxon>
        <taxon>Pseudomonadota</taxon>
        <taxon>Alphaproteobacteria</taxon>
        <taxon>Rhodospirillales</taxon>
        <taxon>Rhodospirillaceae</taxon>
        <taxon>Denitrobaculum</taxon>
    </lineage>
</organism>
<dbReference type="AlphaFoldDB" id="A0A545T7Q4"/>
<comment type="similarity">
    <text evidence="1">Belongs to the UPF0065 (bug) family.</text>
</comment>
<evidence type="ECO:0000313" key="3">
    <source>
        <dbReference type="EMBL" id="TQV73253.1"/>
    </source>
</evidence>
<keyword evidence="4" id="KW-1185">Reference proteome</keyword>
<protein>
    <submittedName>
        <fullName evidence="3">Tripartite tricarboxylate transporter substrate binding protein</fullName>
    </submittedName>
</protein>
<dbReference type="EMBL" id="VHSH01000011">
    <property type="protein sequence ID" value="TQV73253.1"/>
    <property type="molecule type" value="Genomic_DNA"/>
</dbReference>
<evidence type="ECO:0000313" key="4">
    <source>
        <dbReference type="Proteomes" id="UP000315252"/>
    </source>
</evidence>
<dbReference type="Pfam" id="PF03401">
    <property type="entry name" value="TctC"/>
    <property type="match status" value="1"/>
</dbReference>
<dbReference type="OrthoDB" id="7250553at2"/>
<keyword evidence="2" id="KW-0732">Signal</keyword>
<dbReference type="Proteomes" id="UP000315252">
    <property type="component" value="Unassembled WGS sequence"/>
</dbReference>
<dbReference type="PIRSF" id="PIRSF017082">
    <property type="entry name" value="YflP"/>
    <property type="match status" value="1"/>
</dbReference>
<accession>A0A545T7Q4</accession>
<sequence>MKFKTLLGGAFAVALLSTSAQAEGWPEKPITLIVPWGAGGATDQVTRVAAGALEGPLGQKVVVVNQPGASGSIGSKAALDAEKDGYTWTAGAAKDLGTYAVTGKLDTSIKDWHLFLNSALVNVISVNPDSDIKDMAGFLAALKAGNGTAVGTSGVNSAGHSAMEALITASGGGYKHVTYDGGAKAVLSTVSGETQATSQLITEQIEMLKAGRLRPLAVLADAPIEVPGLGTIPAITDVLPDFKPTPIYFGIFVPKGVPDEVVAKLESVWMKDIAKSDALMEYTTNKGSVMTVHAGDDAQDRVWASIQSNAWLLHDGGKSVKSPDELGIPRP</sequence>